<dbReference type="Proteomes" id="UP000051655">
    <property type="component" value="Unassembled WGS sequence"/>
</dbReference>
<accession>A0A0R2JKV6</accession>
<evidence type="ECO:0000256" key="2">
    <source>
        <dbReference type="ARBA" id="ARBA00005790"/>
    </source>
</evidence>
<dbReference type="EMBL" id="JQBP01000002">
    <property type="protein sequence ID" value="KRN75404.1"/>
    <property type="molecule type" value="Genomic_DNA"/>
</dbReference>
<dbReference type="Gene3D" id="3.40.50.300">
    <property type="entry name" value="P-loop containing nucleotide triphosphate hydrolases"/>
    <property type="match status" value="1"/>
</dbReference>
<dbReference type="OrthoDB" id="1033810at2"/>
<comment type="similarity">
    <text evidence="2">Belongs to the guanylate kinase family.</text>
</comment>
<dbReference type="InterPro" id="IPR008145">
    <property type="entry name" value="GK/Ca_channel_bsu"/>
</dbReference>
<dbReference type="PATRIC" id="fig|1616.3.peg.585"/>
<comment type="caution">
    <text evidence="7">The sequence shown here is derived from an EMBL/GenBank/DDBJ whole genome shotgun (WGS) entry which is preliminary data.</text>
</comment>
<evidence type="ECO:0000256" key="1">
    <source>
        <dbReference type="ARBA" id="ARBA00003531"/>
    </source>
</evidence>
<dbReference type="PROSITE" id="PS50052">
    <property type="entry name" value="GUANYLATE_KINASE_2"/>
    <property type="match status" value="1"/>
</dbReference>
<feature type="domain" description="Guanylate kinase-like" evidence="6">
    <location>
        <begin position="2"/>
        <end position="180"/>
    </location>
</feature>
<sequence>MKKVLVITGNTGTGKTTVADYLKRHYDIPQVITHTTRAPRQGELDGQDYYFETPETFQRLHLLEHVQYSYAAYGSSYEGLERAWQKAPVISIVLDTAGAITYQKALGAEAVVLYLTIGKTGLLAERLLARGDDPVKVQARLNSAEYQRDLAIPKELAQRAYVIKNDDWKATEQRLGAIISEIITKQSD</sequence>
<comment type="function">
    <text evidence="1">Essential for recycling GMP and indirectly, cGMP.</text>
</comment>
<protein>
    <submittedName>
        <fullName evidence="7">Guanylate kinase</fullName>
    </submittedName>
</protein>
<gene>
    <name evidence="7" type="ORF">IV73_GL000569</name>
</gene>
<dbReference type="PANTHER" id="PTHR23117">
    <property type="entry name" value="GUANYLATE KINASE-RELATED"/>
    <property type="match status" value="1"/>
</dbReference>
<evidence type="ECO:0000259" key="6">
    <source>
        <dbReference type="PROSITE" id="PS50052"/>
    </source>
</evidence>
<evidence type="ECO:0000313" key="7">
    <source>
        <dbReference type="EMBL" id="KRN75404.1"/>
    </source>
</evidence>
<evidence type="ECO:0000256" key="4">
    <source>
        <dbReference type="ARBA" id="ARBA00022777"/>
    </source>
</evidence>
<dbReference type="SUPFAM" id="SSF52540">
    <property type="entry name" value="P-loop containing nucleoside triphosphate hydrolases"/>
    <property type="match status" value="1"/>
</dbReference>
<name>A0A0R2JKV6_9LACO</name>
<evidence type="ECO:0000256" key="3">
    <source>
        <dbReference type="ARBA" id="ARBA00022679"/>
    </source>
</evidence>
<dbReference type="AlphaFoldDB" id="A0A0R2JKV6"/>
<comment type="catalytic activity">
    <reaction evidence="5">
        <text>GMP + ATP = GDP + ADP</text>
        <dbReference type="Rhea" id="RHEA:20780"/>
        <dbReference type="ChEBI" id="CHEBI:30616"/>
        <dbReference type="ChEBI" id="CHEBI:58115"/>
        <dbReference type="ChEBI" id="CHEBI:58189"/>
        <dbReference type="ChEBI" id="CHEBI:456216"/>
        <dbReference type="EC" id="2.7.4.8"/>
    </reaction>
</comment>
<keyword evidence="3" id="KW-0808">Transferase</keyword>
<keyword evidence="4 7" id="KW-0418">Kinase</keyword>
<dbReference type="SMART" id="SM00072">
    <property type="entry name" value="GuKc"/>
    <property type="match status" value="1"/>
</dbReference>
<dbReference type="InterPro" id="IPR027417">
    <property type="entry name" value="P-loop_NTPase"/>
</dbReference>
<reference evidence="7 8" key="1">
    <citation type="journal article" date="2015" name="Genome Announc.">
        <title>Expanding the biotechnology potential of lactobacilli through comparative genomics of 213 strains and associated genera.</title>
        <authorList>
            <person name="Sun Z."/>
            <person name="Harris H.M."/>
            <person name="McCann A."/>
            <person name="Guo C."/>
            <person name="Argimon S."/>
            <person name="Zhang W."/>
            <person name="Yang X."/>
            <person name="Jeffery I.B."/>
            <person name="Cooney J.C."/>
            <person name="Kagawa T.F."/>
            <person name="Liu W."/>
            <person name="Song Y."/>
            <person name="Salvetti E."/>
            <person name="Wrobel A."/>
            <person name="Rasinkangas P."/>
            <person name="Parkhill J."/>
            <person name="Rea M.C."/>
            <person name="O'Sullivan O."/>
            <person name="Ritari J."/>
            <person name="Douillard F.P."/>
            <person name="Paul Ross R."/>
            <person name="Yang R."/>
            <person name="Briner A.E."/>
            <person name="Felis G.E."/>
            <person name="de Vos W.M."/>
            <person name="Barrangou R."/>
            <person name="Klaenhammer T.R."/>
            <person name="Caufield P.W."/>
            <person name="Cui Y."/>
            <person name="Zhang H."/>
            <person name="O'Toole P.W."/>
        </authorList>
    </citation>
    <scope>NUCLEOTIDE SEQUENCE [LARGE SCALE GENOMIC DNA]</scope>
    <source>
        <strain evidence="7 8">DSM 20593</strain>
    </source>
</reference>
<dbReference type="InterPro" id="IPR008144">
    <property type="entry name" value="Guanylate_kin-like_dom"/>
</dbReference>
<evidence type="ECO:0000313" key="8">
    <source>
        <dbReference type="Proteomes" id="UP000051655"/>
    </source>
</evidence>
<evidence type="ECO:0000256" key="5">
    <source>
        <dbReference type="ARBA" id="ARBA00048594"/>
    </source>
</evidence>
<dbReference type="RefSeq" id="WP_057754471.1">
    <property type="nucleotide sequence ID" value="NZ_JQBP01000002.1"/>
</dbReference>
<organism evidence="7 8">
    <name type="scientific">Weissella kandleri</name>
    <dbReference type="NCBI Taxonomy" id="1616"/>
    <lineage>
        <taxon>Bacteria</taxon>
        <taxon>Bacillati</taxon>
        <taxon>Bacillota</taxon>
        <taxon>Bacilli</taxon>
        <taxon>Lactobacillales</taxon>
        <taxon>Lactobacillaceae</taxon>
        <taxon>Weissella</taxon>
    </lineage>
</organism>
<dbReference type="PANTHER" id="PTHR23117:SF13">
    <property type="entry name" value="GUANYLATE KINASE"/>
    <property type="match status" value="1"/>
</dbReference>
<dbReference type="GO" id="GO:0005829">
    <property type="term" value="C:cytosol"/>
    <property type="evidence" value="ECO:0007669"/>
    <property type="project" value="TreeGrafter"/>
</dbReference>
<dbReference type="GO" id="GO:0004385">
    <property type="term" value="F:GMP kinase activity"/>
    <property type="evidence" value="ECO:0007669"/>
    <property type="project" value="UniProtKB-EC"/>
</dbReference>
<dbReference type="STRING" id="1616.IV73_GL000569"/>
<dbReference type="Pfam" id="PF00625">
    <property type="entry name" value="Guanylate_kin"/>
    <property type="match status" value="1"/>
</dbReference>
<keyword evidence="8" id="KW-1185">Reference proteome</keyword>
<proteinExistence type="inferred from homology"/>